<feature type="compositionally biased region" description="Basic and acidic residues" evidence="1">
    <location>
        <begin position="36"/>
        <end position="47"/>
    </location>
</feature>
<feature type="compositionally biased region" description="Basic and acidic residues" evidence="1">
    <location>
        <begin position="62"/>
        <end position="73"/>
    </location>
</feature>
<dbReference type="EMBL" id="DF238530">
    <property type="protein sequence ID" value="GAQ93496.1"/>
    <property type="molecule type" value="Genomic_DNA"/>
</dbReference>
<evidence type="ECO:0000256" key="1">
    <source>
        <dbReference type="SAM" id="MobiDB-lite"/>
    </source>
</evidence>
<accession>A0A1Y1IX55</accession>
<organism evidence="2 3">
    <name type="scientific">Klebsormidium nitens</name>
    <name type="common">Green alga</name>
    <name type="synonym">Ulothrix nitens</name>
    <dbReference type="NCBI Taxonomy" id="105231"/>
    <lineage>
        <taxon>Eukaryota</taxon>
        <taxon>Viridiplantae</taxon>
        <taxon>Streptophyta</taxon>
        <taxon>Klebsormidiophyceae</taxon>
        <taxon>Klebsormidiales</taxon>
        <taxon>Klebsormidiaceae</taxon>
        <taxon>Klebsormidium</taxon>
    </lineage>
</organism>
<gene>
    <name evidence="2" type="ORF">KFL_015810010</name>
</gene>
<evidence type="ECO:0000313" key="2">
    <source>
        <dbReference type="EMBL" id="GAQ93496.1"/>
    </source>
</evidence>
<evidence type="ECO:0000313" key="3">
    <source>
        <dbReference type="Proteomes" id="UP000054558"/>
    </source>
</evidence>
<proteinExistence type="predicted"/>
<sequence length="156" mass="17217">MLEHEVPKVNGIPNARDSSGGAGTKANGVFSEDDTVEHVDLEEEKAAESNTTPEKNEEQEETPEKAPSVEKKPVFSPHTQLLKTEAGINGNKIKRKRDSAGDIAQSMDKFTEVYASMGMNMLQLQRDIAKDKADRDIKLAELEMKYRQQQSGNGNA</sequence>
<dbReference type="Proteomes" id="UP000054558">
    <property type="component" value="Unassembled WGS sequence"/>
</dbReference>
<protein>
    <submittedName>
        <fullName evidence="2">Uncharacterized protein</fullName>
    </submittedName>
</protein>
<dbReference type="AlphaFoldDB" id="A0A1Y1IX55"/>
<reference evidence="2 3" key="1">
    <citation type="journal article" date="2014" name="Nat. Commun.">
        <title>Klebsormidium flaccidum genome reveals primary factors for plant terrestrial adaptation.</title>
        <authorList>
            <person name="Hori K."/>
            <person name="Maruyama F."/>
            <person name="Fujisawa T."/>
            <person name="Togashi T."/>
            <person name="Yamamoto N."/>
            <person name="Seo M."/>
            <person name="Sato S."/>
            <person name="Yamada T."/>
            <person name="Mori H."/>
            <person name="Tajima N."/>
            <person name="Moriyama T."/>
            <person name="Ikeuchi M."/>
            <person name="Watanabe M."/>
            <person name="Wada H."/>
            <person name="Kobayashi K."/>
            <person name="Saito M."/>
            <person name="Masuda T."/>
            <person name="Sasaki-Sekimoto Y."/>
            <person name="Mashiguchi K."/>
            <person name="Awai K."/>
            <person name="Shimojima M."/>
            <person name="Masuda S."/>
            <person name="Iwai M."/>
            <person name="Nobusawa T."/>
            <person name="Narise T."/>
            <person name="Kondo S."/>
            <person name="Saito H."/>
            <person name="Sato R."/>
            <person name="Murakawa M."/>
            <person name="Ihara Y."/>
            <person name="Oshima-Yamada Y."/>
            <person name="Ohtaka K."/>
            <person name="Satoh M."/>
            <person name="Sonobe K."/>
            <person name="Ishii M."/>
            <person name="Ohtani R."/>
            <person name="Kanamori-Sato M."/>
            <person name="Honoki R."/>
            <person name="Miyazaki D."/>
            <person name="Mochizuki H."/>
            <person name="Umetsu J."/>
            <person name="Higashi K."/>
            <person name="Shibata D."/>
            <person name="Kamiya Y."/>
            <person name="Sato N."/>
            <person name="Nakamura Y."/>
            <person name="Tabata S."/>
            <person name="Ida S."/>
            <person name="Kurokawa K."/>
            <person name="Ohta H."/>
        </authorList>
    </citation>
    <scope>NUCLEOTIDE SEQUENCE [LARGE SCALE GENOMIC DNA]</scope>
    <source>
        <strain evidence="2 3">NIES-2285</strain>
    </source>
</reference>
<keyword evidence="3" id="KW-1185">Reference proteome</keyword>
<feature type="region of interest" description="Disordered" evidence="1">
    <location>
        <begin position="1"/>
        <end position="100"/>
    </location>
</feature>
<name>A0A1Y1IX55_KLENI</name>